<dbReference type="Pfam" id="PF01471">
    <property type="entry name" value="PG_binding_1"/>
    <property type="match status" value="1"/>
</dbReference>
<dbReference type="Pfam" id="PF03734">
    <property type="entry name" value="YkuD"/>
    <property type="match status" value="1"/>
</dbReference>
<dbReference type="InterPro" id="IPR005490">
    <property type="entry name" value="LD_TPept_cat_dom"/>
</dbReference>
<keyword evidence="8 9" id="KW-0961">Cell wall biogenesis/degradation</keyword>
<gene>
    <name evidence="12" type="ORF">NSA23_04410</name>
</gene>
<dbReference type="InterPro" id="IPR038063">
    <property type="entry name" value="Transpep_catalytic_dom"/>
</dbReference>
<evidence type="ECO:0000256" key="4">
    <source>
        <dbReference type="ARBA" id="ARBA00022679"/>
    </source>
</evidence>
<evidence type="ECO:0000259" key="11">
    <source>
        <dbReference type="PROSITE" id="PS52029"/>
    </source>
</evidence>
<keyword evidence="5" id="KW-0378">Hydrolase</keyword>
<dbReference type="InterPro" id="IPR036366">
    <property type="entry name" value="PGBDSf"/>
</dbReference>
<evidence type="ECO:0000313" key="13">
    <source>
        <dbReference type="Proteomes" id="UP001142078"/>
    </source>
</evidence>
<accession>A0A9X2ME81</accession>
<feature type="active site" description="Proton donor/acceptor" evidence="9">
    <location>
        <position position="120"/>
    </location>
</feature>
<reference evidence="12" key="1">
    <citation type="submission" date="2022-07" db="EMBL/GenBank/DDBJ databases">
        <title>Enhanced cultured diversity of the mouse gut microbiota enables custom-made synthetic communities.</title>
        <authorList>
            <person name="Afrizal A."/>
        </authorList>
    </citation>
    <scope>NUCLEOTIDE SEQUENCE</scope>
    <source>
        <strain evidence="12">DSM 29482</strain>
    </source>
</reference>
<keyword evidence="6 9" id="KW-0133">Cell shape</keyword>
<dbReference type="GO" id="GO:0008360">
    <property type="term" value="P:regulation of cell shape"/>
    <property type="evidence" value="ECO:0007669"/>
    <property type="project" value="UniProtKB-UniRule"/>
</dbReference>
<dbReference type="PANTHER" id="PTHR30582:SF24">
    <property type="entry name" value="L,D-TRANSPEPTIDASE ERFK_SRFK-RELATED"/>
    <property type="match status" value="1"/>
</dbReference>
<evidence type="ECO:0000256" key="9">
    <source>
        <dbReference type="PROSITE-ProRule" id="PRU01373"/>
    </source>
</evidence>
<dbReference type="GO" id="GO:0018104">
    <property type="term" value="P:peptidoglycan-protein cross-linking"/>
    <property type="evidence" value="ECO:0007669"/>
    <property type="project" value="TreeGrafter"/>
</dbReference>
<keyword evidence="13" id="KW-1185">Reference proteome</keyword>
<keyword evidence="4" id="KW-0808">Transferase</keyword>
<dbReference type="GO" id="GO:0071972">
    <property type="term" value="F:peptidoglycan L,D-transpeptidase activity"/>
    <property type="evidence" value="ECO:0007669"/>
    <property type="project" value="TreeGrafter"/>
</dbReference>
<dbReference type="GO" id="GO:0005576">
    <property type="term" value="C:extracellular region"/>
    <property type="evidence" value="ECO:0007669"/>
    <property type="project" value="TreeGrafter"/>
</dbReference>
<dbReference type="SUPFAM" id="SSF141523">
    <property type="entry name" value="L,D-transpeptidase catalytic domain-like"/>
    <property type="match status" value="1"/>
</dbReference>
<dbReference type="Gene3D" id="1.10.101.10">
    <property type="entry name" value="PGBD-like superfamily/PGBD"/>
    <property type="match status" value="1"/>
</dbReference>
<evidence type="ECO:0000256" key="6">
    <source>
        <dbReference type="ARBA" id="ARBA00022960"/>
    </source>
</evidence>
<feature type="active site" description="Nucleophile" evidence="9">
    <location>
        <position position="136"/>
    </location>
</feature>
<keyword evidence="7 9" id="KW-0573">Peptidoglycan synthesis</keyword>
<keyword evidence="10" id="KW-0812">Transmembrane</keyword>
<evidence type="ECO:0000256" key="3">
    <source>
        <dbReference type="ARBA" id="ARBA00022676"/>
    </source>
</evidence>
<proteinExistence type="inferred from homology"/>
<dbReference type="PROSITE" id="PS52029">
    <property type="entry name" value="LD_TPASE"/>
    <property type="match status" value="1"/>
</dbReference>
<dbReference type="PANTHER" id="PTHR30582">
    <property type="entry name" value="L,D-TRANSPEPTIDASE"/>
    <property type="match status" value="1"/>
</dbReference>
<evidence type="ECO:0000313" key="12">
    <source>
        <dbReference type="EMBL" id="MCR2043357.1"/>
    </source>
</evidence>
<feature type="domain" description="L,D-TPase catalytic" evidence="11">
    <location>
        <begin position="50"/>
        <end position="160"/>
    </location>
</feature>
<comment type="similarity">
    <text evidence="2">Belongs to the YkuD family.</text>
</comment>
<dbReference type="OrthoDB" id="9787225at2"/>
<keyword evidence="10" id="KW-0472">Membrane</keyword>
<evidence type="ECO:0000256" key="1">
    <source>
        <dbReference type="ARBA" id="ARBA00004752"/>
    </source>
</evidence>
<keyword evidence="10" id="KW-1133">Transmembrane helix</keyword>
<organism evidence="12 13">
    <name type="scientific">Anaerosalibacter massiliensis</name>
    <dbReference type="NCBI Taxonomy" id="1347392"/>
    <lineage>
        <taxon>Bacteria</taxon>
        <taxon>Bacillati</taxon>
        <taxon>Bacillota</taxon>
        <taxon>Tissierellia</taxon>
        <taxon>Tissierellales</taxon>
        <taxon>Sporanaerobacteraceae</taxon>
        <taxon>Anaerosalibacter</taxon>
    </lineage>
</organism>
<name>A0A9X2ME81_9FIRM</name>
<comment type="caution">
    <text evidence="12">The sequence shown here is derived from an EMBL/GenBank/DDBJ whole genome shotgun (WGS) entry which is preliminary data.</text>
</comment>
<protein>
    <submittedName>
        <fullName evidence="12">L,D-transpeptidase family protein</fullName>
    </submittedName>
</protein>
<dbReference type="CDD" id="cd16913">
    <property type="entry name" value="YkuD_like"/>
    <property type="match status" value="1"/>
</dbReference>
<evidence type="ECO:0000256" key="5">
    <source>
        <dbReference type="ARBA" id="ARBA00022801"/>
    </source>
</evidence>
<sequence>MFRRIKLVVLNFILMTIVIIVGNKIHLFLFEKNIDNNSSDVYLTEKEPNLSILIEVDRKALYLIDMDENKVIKKYPVATGKPDSPTPLGTFKIVEKAAWGGGFGSRWMGLNVPWGKYGIHGTNKPGSIGYNASQGCIRMRNEDVKELYSMVKHETLVTLTSGEYDPFGYGLRTLRPGDRGADVAEVQKRLKSKGYYEGSIDGVYGDGMKVALINFLKDNNMSITDNIGYNVYEKLGIIIMD</sequence>
<evidence type="ECO:0000256" key="2">
    <source>
        <dbReference type="ARBA" id="ARBA00005992"/>
    </source>
</evidence>
<evidence type="ECO:0000256" key="10">
    <source>
        <dbReference type="SAM" id="Phobius"/>
    </source>
</evidence>
<dbReference type="GO" id="GO:0016757">
    <property type="term" value="F:glycosyltransferase activity"/>
    <property type="evidence" value="ECO:0007669"/>
    <property type="project" value="UniProtKB-KW"/>
</dbReference>
<dbReference type="Proteomes" id="UP001142078">
    <property type="component" value="Unassembled WGS sequence"/>
</dbReference>
<dbReference type="EMBL" id="JANJZL010000002">
    <property type="protein sequence ID" value="MCR2043357.1"/>
    <property type="molecule type" value="Genomic_DNA"/>
</dbReference>
<dbReference type="InterPro" id="IPR036365">
    <property type="entry name" value="PGBD-like_sf"/>
</dbReference>
<dbReference type="GO" id="GO:0071555">
    <property type="term" value="P:cell wall organization"/>
    <property type="evidence" value="ECO:0007669"/>
    <property type="project" value="UniProtKB-UniRule"/>
</dbReference>
<dbReference type="Gene3D" id="2.40.440.10">
    <property type="entry name" value="L,D-transpeptidase catalytic domain-like"/>
    <property type="match status" value="1"/>
</dbReference>
<evidence type="ECO:0000256" key="7">
    <source>
        <dbReference type="ARBA" id="ARBA00022984"/>
    </source>
</evidence>
<dbReference type="InterPro" id="IPR002477">
    <property type="entry name" value="Peptidoglycan-bd-like"/>
</dbReference>
<keyword evidence="3" id="KW-0328">Glycosyltransferase</keyword>
<evidence type="ECO:0000256" key="8">
    <source>
        <dbReference type="ARBA" id="ARBA00023316"/>
    </source>
</evidence>
<dbReference type="AlphaFoldDB" id="A0A9X2ME81"/>
<dbReference type="RefSeq" id="WP_050069657.1">
    <property type="nucleotide sequence ID" value="NZ_CABKTM010000004.1"/>
</dbReference>
<comment type="pathway">
    <text evidence="1 9">Cell wall biogenesis; peptidoglycan biosynthesis.</text>
</comment>
<feature type="transmembrane region" description="Helical" evidence="10">
    <location>
        <begin position="7"/>
        <end position="29"/>
    </location>
</feature>
<dbReference type="InterPro" id="IPR050979">
    <property type="entry name" value="LD-transpeptidase"/>
</dbReference>
<dbReference type="SUPFAM" id="SSF47090">
    <property type="entry name" value="PGBD-like"/>
    <property type="match status" value="1"/>
</dbReference>